<keyword evidence="6 7" id="KW-0472">Membrane</keyword>
<keyword evidence="3" id="KW-1003">Cell membrane</keyword>
<dbReference type="Proteomes" id="UP000772812">
    <property type="component" value="Unassembled WGS sequence"/>
</dbReference>
<feature type="transmembrane region" description="Helical" evidence="7">
    <location>
        <begin position="20"/>
        <end position="45"/>
    </location>
</feature>
<evidence type="ECO:0000259" key="9">
    <source>
        <dbReference type="Pfam" id="PF12704"/>
    </source>
</evidence>
<comment type="caution">
    <text evidence="10">The sequence shown here is derived from an EMBL/GenBank/DDBJ whole genome shotgun (WGS) entry which is preliminary data.</text>
</comment>
<protein>
    <submittedName>
        <fullName evidence="10">ABC transporter permease</fullName>
    </submittedName>
</protein>
<keyword evidence="11" id="KW-1185">Reference proteome</keyword>
<comment type="similarity">
    <text evidence="2">Belongs to the ABC-4 integral membrane protein family. LolC/E subfamily.</text>
</comment>
<feature type="transmembrane region" description="Helical" evidence="7">
    <location>
        <begin position="267"/>
        <end position="290"/>
    </location>
</feature>
<dbReference type="Pfam" id="PF12704">
    <property type="entry name" value="MacB_PCD"/>
    <property type="match status" value="1"/>
</dbReference>
<feature type="domain" description="ABC3 transporter permease C-terminal" evidence="8">
    <location>
        <begin position="271"/>
        <end position="394"/>
    </location>
</feature>
<dbReference type="EMBL" id="JAACYA010000002">
    <property type="protein sequence ID" value="MBK3332510.1"/>
    <property type="molecule type" value="Genomic_DNA"/>
</dbReference>
<dbReference type="InterPro" id="IPR025857">
    <property type="entry name" value="MacB_PCD"/>
</dbReference>
<evidence type="ECO:0000256" key="3">
    <source>
        <dbReference type="ARBA" id="ARBA00022475"/>
    </source>
</evidence>
<gene>
    <name evidence="10" type="ORF">GWK41_05470</name>
</gene>
<dbReference type="InterPro" id="IPR051447">
    <property type="entry name" value="Lipoprotein-release_system"/>
</dbReference>
<feature type="transmembrane region" description="Helical" evidence="7">
    <location>
        <begin position="311"/>
        <end position="341"/>
    </location>
</feature>
<feature type="domain" description="MacB-like periplasmic core" evidence="9">
    <location>
        <begin position="24"/>
        <end position="240"/>
    </location>
</feature>
<keyword evidence="5 7" id="KW-1133">Transmembrane helix</keyword>
<dbReference type="Pfam" id="PF02687">
    <property type="entry name" value="FtsX"/>
    <property type="match status" value="1"/>
</dbReference>
<evidence type="ECO:0000313" key="11">
    <source>
        <dbReference type="Proteomes" id="UP000772812"/>
    </source>
</evidence>
<name>A0ABS1GI01_9AQUI</name>
<evidence type="ECO:0000256" key="4">
    <source>
        <dbReference type="ARBA" id="ARBA00022692"/>
    </source>
</evidence>
<evidence type="ECO:0000256" key="5">
    <source>
        <dbReference type="ARBA" id="ARBA00022989"/>
    </source>
</evidence>
<feature type="transmembrane region" description="Helical" evidence="7">
    <location>
        <begin position="369"/>
        <end position="391"/>
    </location>
</feature>
<proteinExistence type="inferred from homology"/>
<dbReference type="InterPro" id="IPR003838">
    <property type="entry name" value="ABC3_permease_C"/>
</dbReference>
<reference evidence="10 11" key="1">
    <citation type="journal article" date="2021" name="Syst. Appl. Microbiol.">
        <title>Persephonella atlantica sp. nov.: How to adapt to physico-chemical gradients in high temperature hydrothermal habitats.</title>
        <authorList>
            <person name="Francois D.X."/>
            <person name="Godfroy A."/>
            <person name="Mathien C."/>
            <person name="Aube J."/>
            <person name="Cathalot C."/>
            <person name="Lesongeur F."/>
            <person name="L'Haridon S."/>
            <person name="Philippon X."/>
            <person name="Roussel E.G."/>
        </authorList>
    </citation>
    <scope>NUCLEOTIDE SEQUENCE [LARGE SCALE GENOMIC DNA]</scope>
    <source>
        <strain evidence="10 11">MO1340</strain>
    </source>
</reference>
<accession>A0ABS1GI01</accession>
<sequence>MPLYVKIALRYLFSLKSRALSFMTVISFIGITVGVSALLITLAVMSGFQWGLKEKILETSPHIVIFKITGKFTEYKKLYEYFSDNKEIVAYQPFVFSQALASKGGNVKSVNIRGVNPDKDKNIMKLNEKVIAGSYDNLKKPNHVLIGKDVAAALDLWVGDSFNIMSPFGKKTPLGFLPKVKRVYVGGIVEFGMYEYDSTFVQMKLKEAQKFFDMGDSITGIQLKLKDPYRADIVKKELSKYISYPYITRSWTDLNKSLFQALQLEKLAMFLVIALIVLVASFNVSSLLITKAREKRKDIAILKTVGADSNFILKVFLWQGMLIGITGTLSGTLIGAGIIYITDTYHLVKLNPEVYMIEYLPLKTSIVDMLSVFISSLLICFISSLIPAYFASKDVPAEVLRYE</sequence>
<organism evidence="10 11">
    <name type="scientific">Persephonella atlantica</name>
    <dbReference type="NCBI Taxonomy" id="2699429"/>
    <lineage>
        <taxon>Bacteria</taxon>
        <taxon>Pseudomonadati</taxon>
        <taxon>Aquificota</taxon>
        <taxon>Aquificia</taxon>
        <taxon>Aquificales</taxon>
        <taxon>Hydrogenothermaceae</taxon>
        <taxon>Persephonella</taxon>
    </lineage>
</organism>
<evidence type="ECO:0000259" key="8">
    <source>
        <dbReference type="Pfam" id="PF02687"/>
    </source>
</evidence>
<keyword evidence="4 7" id="KW-0812">Transmembrane</keyword>
<evidence type="ECO:0000256" key="7">
    <source>
        <dbReference type="SAM" id="Phobius"/>
    </source>
</evidence>
<comment type="subcellular location">
    <subcellularLocation>
        <location evidence="1">Cell membrane</location>
        <topology evidence="1">Multi-pass membrane protein</topology>
    </subcellularLocation>
</comment>
<dbReference type="RefSeq" id="WP_200673933.1">
    <property type="nucleotide sequence ID" value="NZ_JAACYA010000002.1"/>
</dbReference>
<evidence type="ECO:0000256" key="6">
    <source>
        <dbReference type="ARBA" id="ARBA00023136"/>
    </source>
</evidence>
<evidence type="ECO:0000256" key="1">
    <source>
        <dbReference type="ARBA" id="ARBA00004651"/>
    </source>
</evidence>
<evidence type="ECO:0000313" key="10">
    <source>
        <dbReference type="EMBL" id="MBK3332510.1"/>
    </source>
</evidence>
<dbReference type="PANTHER" id="PTHR30489">
    <property type="entry name" value="LIPOPROTEIN-RELEASING SYSTEM TRANSMEMBRANE PROTEIN LOLE"/>
    <property type="match status" value="1"/>
</dbReference>
<dbReference type="PANTHER" id="PTHR30489:SF0">
    <property type="entry name" value="LIPOPROTEIN-RELEASING SYSTEM TRANSMEMBRANE PROTEIN LOLE"/>
    <property type="match status" value="1"/>
</dbReference>
<evidence type="ECO:0000256" key="2">
    <source>
        <dbReference type="ARBA" id="ARBA00005236"/>
    </source>
</evidence>